<organism evidence="1 2">
    <name type="scientific">Coemansia spiralis</name>
    <dbReference type="NCBI Taxonomy" id="417178"/>
    <lineage>
        <taxon>Eukaryota</taxon>
        <taxon>Fungi</taxon>
        <taxon>Fungi incertae sedis</taxon>
        <taxon>Zoopagomycota</taxon>
        <taxon>Kickxellomycotina</taxon>
        <taxon>Kickxellomycetes</taxon>
        <taxon>Kickxellales</taxon>
        <taxon>Kickxellaceae</taxon>
        <taxon>Coemansia</taxon>
    </lineage>
</organism>
<proteinExistence type="predicted"/>
<feature type="non-terminal residue" evidence="1">
    <location>
        <position position="200"/>
    </location>
</feature>
<dbReference type="OrthoDB" id="5544325at2759"/>
<protein>
    <submittedName>
        <fullName evidence="1">Uncharacterized protein</fullName>
    </submittedName>
</protein>
<evidence type="ECO:0000313" key="2">
    <source>
        <dbReference type="Proteomes" id="UP001151516"/>
    </source>
</evidence>
<sequence>MSVRRKAAQLKSRLCRASQMRKHVWRYMGGEDLQRWRWGKIVEECDKLITDGLPTAIREKCREVASILPPPNWEGVQKTLTNYIRKRLSKTVTSEAAGRHYRKIAKATHRRAELMNGQLGRMVRSLRRGAMAPRLARVVIQTPDGTEIYTDPERVEAEASRHFATHFTHPNTAAILVTEAWTGEYQARTGPGAGQFRLIT</sequence>
<dbReference type="AlphaFoldDB" id="A0A9W8GE24"/>
<gene>
    <name evidence="1" type="ORF">IWW39_006437</name>
</gene>
<dbReference type="EMBL" id="JANBTX010000769">
    <property type="protein sequence ID" value="KAJ2680324.1"/>
    <property type="molecule type" value="Genomic_DNA"/>
</dbReference>
<comment type="caution">
    <text evidence="1">The sequence shown here is derived from an EMBL/GenBank/DDBJ whole genome shotgun (WGS) entry which is preliminary data.</text>
</comment>
<dbReference type="Proteomes" id="UP001151516">
    <property type="component" value="Unassembled WGS sequence"/>
</dbReference>
<accession>A0A9W8GE24</accession>
<name>A0A9W8GE24_9FUNG</name>
<reference evidence="1" key="1">
    <citation type="submission" date="2022-07" db="EMBL/GenBank/DDBJ databases">
        <title>Phylogenomic reconstructions and comparative analyses of Kickxellomycotina fungi.</title>
        <authorList>
            <person name="Reynolds N.K."/>
            <person name="Stajich J.E."/>
            <person name="Barry K."/>
            <person name="Grigoriev I.V."/>
            <person name="Crous P."/>
            <person name="Smith M.E."/>
        </authorList>
    </citation>
    <scope>NUCLEOTIDE SEQUENCE</scope>
    <source>
        <strain evidence="1">CBS 109367</strain>
    </source>
</reference>
<keyword evidence="2" id="KW-1185">Reference proteome</keyword>
<evidence type="ECO:0000313" key="1">
    <source>
        <dbReference type="EMBL" id="KAJ2680324.1"/>
    </source>
</evidence>